<dbReference type="PROSITE" id="PS50181">
    <property type="entry name" value="FBOX"/>
    <property type="match status" value="1"/>
</dbReference>
<dbReference type="PANTHER" id="PTHR10223">
    <property type="entry name" value="26S PROTEASOME NON-ATPASE REGULATORY SUBUNIT 4"/>
    <property type="match status" value="1"/>
</dbReference>
<dbReference type="SUPFAM" id="SSF81383">
    <property type="entry name" value="F-box domain"/>
    <property type="match status" value="1"/>
</dbReference>
<proteinExistence type="predicted"/>
<name>A0AA39R1L5_9LECA</name>
<evidence type="ECO:0000256" key="1">
    <source>
        <dbReference type="SAM" id="MobiDB-lite"/>
    </source>
</evidence>
<dbReference type="GO" id="GO:0005829">
    <property type="term" value="C:cytosol"/>
    <property type="evidence" value="ECO:0007669"/>
    <property type="project" value="TreeGrafter"/>
</dbReference>
<feature type="compositionally biased region" description="Polar residues" evidence="1">
    <location>
        <begin position="640"/>
        <end position="656"/>
    </location>
</feature>
<dbReference type="GO" id="GO:0008540">
    <property type="term" value="C:proteasome regulatory particle, base subcomplex"/>
    <property type="evidence" value="ECO:0007669"/>
    <property type="project" value="TreeGrafter"/>
</dbReference>
<dbReference type="SUPFAM" id="SSF50978">
    <property type="entry name" value="WD40 repeat-like"/>
    <property type="match status" value="1"/>
</dbReference>
<feature type="compositionally biased region" description="Basic and acidic residues" evidence="1">
    <location>
        <begin position="42"/>
        <end position="53"/>
    </location>
</feature>
<comment type="caution">
    <text evidence="3">The sequence shown here is derived from an EMBL/GenBank/DDBJ whole genome shotgun (WGS) entry which is preliminary data.</text>
</comment>
<organism evidence="3 4">
    <name type="scientific">Cladonia borealis</name>
    <dbReference type="NCBI Taxonomy" id="184061"/>
    <lineage>
        <taxon>Eukaryota</taxon>
        <taxon>Fungi</taxon>
        <taxon>Dikarya</taxon>
        <taxon>Ascomycota</taxon>
        <taxon>Pezizomycotina</taxon>
        <taxon>Lecanoromycetes</taxon>
        <taxon>OSLEUM clade</taxon>
        <taxon>Lecanoromycetidae</taxon>
        <taxon>Lecanorales</taxon>
        <taxon>Lecanorineae</taxon>
        <taxon>Cladoniaceae</taxon>
        <taxon>Cladonia</taxon>
    </lineage>
</organism>
<accession>A0AA39R1L5</accession>
<dbReference type="Gene3D" id="1.20.1280.50">
    <property type="match status" value="1"/>
</dbReference>
<feature type="domain" description="F-box" evidence="2">
    <location>
        <begin position="122"/>
        <end position="168"/>
    </location>
</feature>
<feature type="region of interest" description="Disordered" evidence="1">
    <location>
        <begin position="1"/>
        <end position="107"/>
    </location>
</feature>
<feature type="region of interest" description="Disordered" evidence="1">
    <location>
        <begin position="637"/>
        <end position="656"/>
    </location>
</feature>
<reference evidence="3" key="1">
    <citation type="submission" date="2023-03" db="EMBL/GenBank/DDBJ databases">
        <title>Complete genome of Cladonia borealis.</title>
        <authorList>
            <person name="Park H."/>
        </authorList>
    </citation>
    <scope>NUCLEOTIDE SEQUENCE</scope>
    <source>
        <strain evidence="3">ANT050790</strain>
    </source>
</reference>
<keyword evidence="4" id="KW-1185">Reference proteome</keyword>
<dbReference type="Gene3D" id="2.130.10.10">
    <property type="entry name" value="YVTN repeat-like/Quinoprotein amine dehydrogenase"/>
    <property type="match status" value="1"/>
</dbReference>
<dbReference type="GO" id="GO:0043161">
    <property type="term" value="P:proteasome-mediated ubiquitin-dependent protein catabolic process"/>
    <property type="evidence" value="ECO:0007669"/>
    <property type="project" value="TreeGrafter"/>
</dbReference>
<dbReference type="InterPro" id="IPR001810">
    <property type="entry name" value="F-box_dom"/>
</dbReference>
<feature type="compositionally biased region" description="Polar residues" evidence="1">
    <location>
        <begin position="9"/>
        <end position="36"/>
    </location>
</feature>
<dbReference type="InterPro" id="IPR036047">
    <property type="entry name" value="F-box-like_dom_sf"/>
</dbReference>
<evidence type="ECO:0000259" key="2">
    <source>
        <dbReference type="PROSITE" id="PS50181"/>
    </source>
</evidence>
<dbReference type="SMART" id="SM00256">
    <property type="entry name" value="FBOX"/>
    <property type="match status" value="1"/>
</dbReference>
<dbReference type="InterPro" id="IPR027040">
    <property type="entry name" value="PSMD4"/>
</dbReference>
<feature type="compositionally biased region" description="Basic and acidic residues" evidence="1">
    <location>
        <begin position="84"/>
        <end position="96"/>
    </location>
</feature>
<gene>
    <name evidence="3" type="ORF">JMJ35_005233</name>
</gene>
<dbReference type="PANTHER" id="PTHR10223:SF2">
    <property type="entry name" value="F-BOX AND WD DOMAIN PROTEIN (AFU_ORTHOLOGUE AFUA_6G11400)"/>
    <property type="match status" value="1"/>
</dbReference>
<dbReference type="CDD" id="cd09917">
    <property type="entry name" value="F-box_SF"/>
    <property type="match status" value="1"/>
</dbReference>
<protein>
    <recommendedName>
        <fullName evidence="2">F-box domain-containing protein</fullName>
    </recommendedName>
</protein>
<evidence type="ECO:0000313" key="3">
    <source>
        <dbReference type="EMBL" id="KAK0512105.1"/>
    </source>
</evidence>
<dbReference type="GO" id="GO:0005634">
    <property type="term" value="C:nucleus"/>
    <property type="evidence" value="ECO:0007669"/>
    <property type="project" value="TreeGrafter"/>
</dbReference>
<feature type="region of interest" description="Disordered" evidence="1">
    <location>
        <begin position="232"/>
        <end position="251"/>
    </location>
</feature>
<dbReference type="InterPro" id="IPR015943">
    <property type="entry name" value="WD40/YVTN_repeat-like_dom_sf"/>
</dbReference>
<dbReference type="InterPro" id="IPR036322">
    <property type="entry name" value="WD40_repeat_dom_sf"/>
</dbReference>
<evidence type="ECO:0000313" key="4">
    <source>
        <dbReference type="Proteomes" id="UP001166286"/>
    </source>
</evidence>
<dbReference type="Proteomes" id="UP001166286">
    <property type="component" value="Unassembled WGS sequence"/>
</dbReference>
<dbReference type="Pfam" id="PF12937">
    <property type="entry name" value="F-box-like"/>
    <property type="match status" value="1"/>
</dbReference>
<dbReference type="EMBL" id="JAFEKC020000011">
    <property type="protein sequence ID" value="KAK0512105.1"/>
    <property type="molecule type" value="Genomic_DNA"/>
</dbReference>
<feature type="region of interest" description="Disordered" evidence="1">
    <location>
        <begin position="915"/>
        <end position="940"/>
    </location>
</feature>
<dbReference type="GO" id="GO:0031593">
    <property type="term" value="F:polyubiquitin modification-dependent protein binding"/>
    <property type="evidence" value="ECO:0007669"/>
    <property type="project" value="TreeGrafter"/>
</dbReference>
<dbReference type="AlphaFoldDB" id="A0AA39R1L5"/>
<sequence length="1132" mass="123246">MQPEPNEILQKTSLTSSTQDNLQDSQHGFDQPTQRLPVQPLAEERRPEPRRSPSDSASSGGDFDEALEYPLRRLNPPSRPHTRSPVDRVAEHEKASTKPPKRRTEGPAFTIVQRGKKPIYDHVAIADFPNEVLTHILSHLPPASLSDVSLVSKQFHRLVTTPHAWRIAFSRFFPGSEALSGLDDSSESSIAHDAIHAERRLFTRLTALASWRSEYILRTRLLRSIARGKPLETVGSAPEGASRPSLGGNGSAQTTYNSGLVTIVDHLHATFGTGFNKRLPRFIHGATDVGMASSSDPRNGKVDAWGLADSVVTQHFADTHVGDAPYGLGAGEVIGVPNVMDVSQCYGMVYAEGTPGGRVYYRSVEEKRGRILACPLHQTTPELGIPSILPTESMCAVWIAKSACVPELSEGLIGMLVGSSQGVLTSYSLGTNSLRERRFERGEVTARWVLSPGIPIIAIAVDDDYSLKRQSMNRIWVVALNALGEIFYLTDMPTRPQLDPASRIDDLRLDRLTWTIGRTVYWTLVEPTRRVARPDPFGTLEVDGSYTPRSSWNGMGLSPEQITAETQEINSFLQKKPIHFRKVSDGWDMRRRLVVDFAASDENGAGEGVVVIKCAQDDGQHAEIKRYTRYKLPEALQASAHGSRSQSPDSAKSNNGHASLFGGAVPIIEEQPRWSFGNTAASRSSSKVQSELASSTSMFEEWRTSVFLFGGLKSPQITTTAIDMSSFALLTTAEDPLLSVTGSSMNSSPLSTPLAPVAASNSSADVLGQRARLLAVGTKNGTILVWNVRAPTAPNTTLENYVKPVRIIYTDSPQISCIALTALYLVHGGNDGLVQAWDPLASSAEPLRTLNSRFSSRARRRLVQAEASAAGVGINLFAAGAICLDPDPTVLRGMVSLGSHLRYWSYSSQAADQFKGNKRRLRRSERGSNQGGDRYSGTGRGALKDYIANERLELEHEKLTKRKEEERLSGRYGIDLLGPGATEDEILAYATMLSEEAAQGDELRRKSASECSSNSTVIEEHLNPSPLIIPQAELESDMAEAIRLSLEDSNGYATASLGDSDTGSSTFAIKYAKRRSPSGSPPRRGAPHASLEVNHDVDTATAELNDLKFALQLSQAEEESRAESGKGKGRAF</sequence>